<dbReference type="InterPro" id="IPR046867">
    <property type="entry name" value="AldOxase/xan_DH_MoCoBD2"/>
</dbReference>
<dbReference type="Pfam" id="PF20256">
    <property type="entry name" value="MoCoBD_2"/>
    <property type="match status" value="1"/>
</dbReference>
<dbReference type="InterPro" id="IPR008274">
    <property type="entry name" value="AldOxase/xan_DH_MoCoBD1"/>
</dbReference>
<dbReference type="InterPro" id="IPR016208">
    <property type="entry name" value="Ald_Oxase/xanthine_DH-like"/>
</dbReference>
<accession>A0ABT8SU41</accession>
<dbReference type="InterPro" id="IPR036856">
    <property type="entry name" value="Ald_Oxase/Xan_DH_a/b_sf"/>
</dbReference>
<dbReference type="InterPro" id="IPR037165">
    <property type="entry name" value="AldOxase/xan_DH_Mopterin-bd_sf"/>
</dbReference>
<feature type="domain" description="Aldehyde oxidase/xanthine dehydrogenase a/b hammerhead" evidence="2">
    <location>
        <begin position="22"/>
        <end position="137"/>
    </location>
</feature>
<evidence type="ECO:0000313" key="3">
    <source>
        <dbReference type="EMBL" id="MDO1581541.1"/>
    </source>
</evidence>
<feature type="region of interest" description="Disordered" evidence="1">
    <location>
        <begin position="139"/>
        <end position="172"/>
    </location>
</feature>
<dbReference type="PANTHER" id="PTHR11908">
    <property type="entry name" value="XANTHINE DEHYDROGENASE"/>
    <property type="match status" value="1"/>
</dbReference>
<dbReference type="Gene3D" id="3.30.365.10">
    <property type="entry name" value="Aldehyde oxidase/xanthine dehydrogenase, molybdopterin binding domain"/>
    <property type="match status" value="4"/>
</dbReference>
<protein>
    <submittedName>
        <fullName evidence="3">Xanthine dehydrogenase family protein molybdopterin-binding subunit</fullName>
    </submittedName>
</protein>
<evidence type="ECO:0000256" key="1">
    <source>
        <dbReference type="SAM" id="MobiDB-lite"/>
    </source>
</evidence>
<keyword evidence="4" id="KW-1185">Reference proteome</keyword>
<dbReference type="Proteomes" id="UP001169006">
    <property type="component" value="Unassembled WGS sequence"/>
</dbReference>
<dbReference type="SUPFAM" id="SSF56003">
    <property type="entry name" value="Molybdenum cofactor-binding domain"/>
    <property type="match status" value="1"/>
</dbReference>
<reference evidence="3" key="2">
    <citation type="submission" date="2023-07" db="EMBL/GenBank/DDBJ databases">
        <authorList>
            <person name="Sun H."/>
        </authorList>
    </citation>
    <scope>NUCLEOTIDE SEQUENCE</scope>
    <source>
        <strain evidence="3">05753</strain>
    </source>
</reference>
<dbReference type="Pfam" id="PF02738">
    <property type="entry name" value="MoCoBD_1"/>
    <property type="match status" value="1"/>
</dbReference>
<feature type="compositionally biased region" description="Basic and acidic residues" evidence="1">
    <location>
        <begin position="139"/>
        <end position="157"/>
    </location>
</feature>
<dbReference type="EMBL" id="JAUKWQ010000001">
    <property type="protein sequence ID" value="MDO1581541.1"/>
    <property type="molecule type" value="Genomic_DNA"/>
</dbReference>
<comment type="caution">
    <text evidence="3">The sequence shown here is derived from an EMBL/GenBank/DDBJ whole genome shotgun (WGS) entry which is preliminary data.</text>
</comment>
<dbReference type="InterPro" id="IPR000674">
    <property type="entry name" value="Ald_Oxase/Xan_DH_a/b"/>
</dbReference>
<reference evidence="3" key="1">
    <citation type="journal article" date="2015" name="Int. J. Syst. Evol. Microbiol.">
        <title>Rhizobium oryzicola sp. nov., potential plant-growth-promoting endophytic bacteria isolated from rice roots.</title>
        <authorList>
            <person name="Zhang X.X."/>
            <person name="Gao J.S."/>
            <person name="Cao Y.H."/>
            <person name="Sheirdil R.A."/>
            <person name="Wang X.C."/>
            <person name="Zhang L."/>
        </authorList>
    </citation>
    <scope>NUCLEOTIDE SEQUENCE</scope>
    <source>
        <strain evidence="3">05753</strain>
    </source>
</reference>
<dbReference type="Gene3D" id="3.90.1170.50">
    <property type="entry name" value="Aldehyde oxidase/xanthine dehydrogenase, a/b hammerhead"/>
    <property type="match status" value="1"/>
</dbReference>
<dbReference type="PANTHER" id="PTHR11908:SF153">
    <property type="entry name" value="DEHYDROGENASE"/>
    <property type="match status" value="1"/>
</dbReference>
<gene>
    <name evidence="3" type="ORF">Q2T52_05465</name>
</gene>
<dbReference type="SUPFAM" id="SSF54665">
    <property type="entry name" value="CO dehydrogenase molybdoprotein N-domain-like"/>
    <property type="match status" value="1"/>
</dbReference>
<name>A0ABT8SU41_9HYPH</name>
<evidence type="ECO:0000259" key="2">
    <source>
        <dbReference type="SMART" id="SM01008"/>
    </source>
</evidence>
<dbReference type="RefSeq" id="WP_302075644.1">
    <property type="nucleotide sequence ID" value="NZ_JAUKWQ010000001.1"/>
</dbReference>
<organism evidence="3 4">
    <name type="scientific">Rhizobium oryzicola</name>
    <dbReference type="NCBI Taxonomy" id="1232668"/>
    <lineage>
        <taxon>Bacteria</taxon>
        <taxon>Pseudomonadati</taxon>
        <taxon>Pseudomonadota</taxon>
        <taxon>Alphaproteobacteria</taxon>
        <taxon>Hyphomicrobiales</taxon>
        <taxon>Rhizobiaceae</taxon>
        <taxon>Rhizobium/Agrobacterium group</taxon>
        <taxon>Rhizobium</taxon>
    </lineage>
</organism>
<sequence>MDTSSRVIGFPVSRIDGPLKVTGTAPYAAEHEAPDGLLHGFVTVATIASGRIAEIDLTEAETFPGVVKIYTHQNRPRTAWWDKAWKDEVALPGHPLRPLENDRILFDGQPVALVIGTSFEAARDAASLIRMTYHEDEPHTDLRFEQDQSYVPKEKRSGISPPPKPRGDADRAFSQSPYQISADYFQEGEHHNPMELFASTVIYGEDGSLTIHDKTQGSQNVQSYIASVFELKPDKVRVLNKFVGGAFGSGLRPKHQVFLSVMAALDLKRSVKLELSRREMFYLTWRPATVQTVSMAADDEGHLTAIMHHAVQATSLYEDYQEVVVNWSGLAYRCDNVKLTYELTELNVSTPGDMRAPGAATGVFALESVIDELSYEVGIDPLDMRIRNFVHIDQNMDKQLTSKALHACYREGAERFGWASRSPAPRSMRDGRDLVGWGMATGVWEASLMQSTAKVKLERNGHVTVSAAASDIGTGTYTILAQVGADSFGIGAEQVTVAIGDSSLPKSPVEGGSWTAASSGSAVQVAATTVRQTLLKHARDLPNSPLKDASVEQTAIRDGRLVLAVNDQAGVAIADIMDAAGVDFIEELGEVGPDQAQMKTFISYTHSAAFVEVKVDEELGVIRVTRVVSAIAAGRILNPKTARSQILGGVVMGIGMALHEEGMFDHRTGRIMNHNLAEYHVPAHADIHDIEVIFVEEHDDKASPLGVKGLGEIGIVGVAAAVANAIYHATGTRFRHLPITIDKLYYAQEAAE</sequence>
<dbReference type="SMART" id="SM01008">
    <property type="entry name" value="Ald_Xan_dh_C"/>
    <property type="match status" value="1"/>
</dbReference>
<proteinExistence type="predicted"/>
<dbReference type="Pfam" id="PF01315">
    <property type="entry name" value="Ald_Xan_dh_C"/>
    <property type="match status" value="1"/>
</dbReference>
<evidence type="ECO:0000313" key="4">
    <source>
        <dbReference type="Proteomes" id="UP001169006"/>
    </source>
</evidence>